<accession>A0A0N1I3L3</accession>
<dbReference type="Proteomes" id="UP000038009">
    <property type="component" value="Unassembled WGS sequence"/>
</dbReference>
<evidence type="ECO:0000313" key="2">
    <source>
        <dbReference type="Proteomes" id="UP000038009"/>
    </source>
</evidence>
<comment type="caution">
    <text evidence="1">The sequence shown here is derived from an EMBL/GenBank/DDBJ whole genome shotgun (WGS) entry which is preliminary data.</text>
</comment>
<proteinExistence type="predicted"/>
<reference evidence="1 2" key="1">
    <citation type="journal article" date="2015" name="PLoS Pathog.">
        <title>Leptomonas seymouri: Adaptations to the Dixenous Life Cycle Analyzed by Genome Sequencing, Transcriptome Profiling and Co-infection with Leishmania donovani.</title>
        <authorList>
            <person name="Kraeva N."/>
            <person name="Butenko A."/>
            <person name="Hlavacova J."/>
            <person name="Kostygov A."/>
            <person name="Myskova J."/>
            <person name="Grybchuk D."/>
            <person name="Lestinova T."/>
            <person name="Votypka J."/>
            <person name="Volf P."/>
            <person name="Opperdoes F."/>
            <person name="Flegontov P."/>
            <person name="Lukes J."/>
            <person name="Yurchenko V."/>
        </authorList>
    </citation>
    <scope>NUCLEOTIDE SEQUENCE [LARGE SCALE GENOMIC DNA]</scope>
    <source>
        <strain evidence="1 2">ATCC 30220</strain>
    </source>
</reference>
<name>A0A0N1I3L3_LEPSE</name>
<gene>
    <name evidence="1" type="ORF">ABL78_5380</name>
</gene>
<dbReference type="OrthoDB" id="259639at2759"/>
<dbReference type="EMBL" id="LJSK01000179">
    <property type="protein sequence ID" value="KPI85573.1"/>
    <property type="molecule type" value="Genomic_DNA"/>
</dbReference>
<evidence type="ECO:0000313" key="1">
    <source>
        <dbReference type="EMBL" id="KPI85573.1"/>
    </source>
</evidence>
<organism evidence="1 2">
    <name type="scientific">Leptomonas seymouri</name>
    <dbReference type="NCBI Taxonomy" id="5684"/>
    <lineage>
        <taxon>Eukaryota</taxon>
        <taxon>Discoba</taxon>
        <taxon>Euglenozoa</taxon>
        <taxon>Kinetoplastea</taxon>
        <taxon>Metakinetoplastina</taxon>
        <taxon>Trypanosomatida</taxon>
        <taxon>Trypanosomatidae</taxon>
        <taxon>Leishmaniinae</taxon>
        <taxon>Leptomonas</taxon>
    </lineage>
</organism>
<sequence length="331" mass="35343">MSAVTSNPSEFANSVSQCIVCARSYYSLAKNHGPATNTLSSASQLPEVPGVAGTATLLSRPPSTQLLHPLPELSEDLHVPVPVSHALLALPFSRSISKVENSDTTLNMPSPNSLFRPIKTMTSSRSPRASVAHEEKVKPMLCSPMKPTCAIQAINSDTCTNPFCPEGVHVRHLPRYSPRVLSTSRLHERHPTAAAMAHSSSMDTSAVLWNDAASDEDVLAFYSSKTITMNTTSERVPTVTASLSYTHTSRQANKELCCRAAETPQSSLCDLSLSEDMFSIGTTSSVGSAGCGGCSHRGNVIDVGALANFQRDGARRQRELFSVSNTKSGAH</sequence>
<dbReference type="AlphaFoldDB" id="A0A0N1I3L3"/>
<protein>
    <submittedName>
        <fullName evidence="1">Uncharacterized protein</fullName>
    </submittedName>
</protein>
<keyword evidence="2" id="KW-1185">Reference proteome</keyword>
<dbReference type="VEuPathDB" id="TriTrypDB:Lsey_0179_0130"/>
<dbReference type="OMA" id="QANKELC"/>